<dbReference type="Gene3D" id="1.20.140.100">
    <property type="entry name" value="Dynein heavy chain, N-terminal domain 2"/>
    <property type="match status" value="1"/>
</dbReference>
<protein>
    <recommendedName>
        <fullName evidence="4">Dynein heavy chain linker domain-containing protein</fullName>
    </recommendedName>
</protein>
<accession>A0A1B6ECA5</accession>
<evidence type="ECO:0000313" key="3">
    <source>
        <dbReference type="EMBL" id="JAS35520.1"/>
    </source>
</evidence>
<dbReference type="Pfam" id="PF08393">
    <property type="entry name" value="DHC_N2"/>
    <property type="match status" value="1"/>
</dbReference>
<dbReference type="InterPro" id="IPR042228">
    <property type="entry name" value="Dynein_linker_3"/>
</dbReference>
<sequence length="1075" mass="125435">YIANISIDDCDSSQKLLNMPPVVVRLHWIHQTETKVYDIEKSSEGLFGDLGTYQTLVKGLDAAKKELKNVHTDFLDKWTRETGSSIASRTLGLKTDDPVVYFEQGKLMHVNYNPRLVGLINEVRMISVMGYNIPMHIQEAAEVAKKFMNQARSLQQVATFHNTIGDRMIASQRPMMLTAAVELAKLVREQHTVTWSNTSAVENYITKLQTSVERLNKENNLLASYHMQIKDKVVFLMDTDLLRSQQQWKEILREIRDIITKVEEKFSNSKSWRAHWEHQIYKALEHQYQLGIEALNHNLPEIKIDLVYRYQNLQYSPPMEEIRMKYYSQLKRFLAIPLYIRGVSDTCIFPIIVENNAHRFSRLFSRAEVLFEKLDKLCDEWRDWVALGSMDIDYLARKYLATADDWEFNFRASKNWGQEIAKLICSERKVDCFTVNLTPVSSEIELHNRRYWDALTSSLLGSILEDVASLEKFVYESKKALQVQPKCLDEVGEASFLYRQIMEKTKDMQRVLEGVLKKNKTLANWTKEKVDQVFFLTSIWDNFQTLLNNQQNLISKQVENMKNNLSSQVEKLVVEIERFALCWDQMKPKEETFISSDNLQSCMQIIKDKRREWDHIMEIINKLKNDHVQFGMDEPSLPNFSEIEEDLKQQESVWQLFDDFKNELDQIAKEEWIIVRNKVQAKMNKFNTDWTEKLTKTLTTGLIVCLLHDLEEYKELVPVLKYLKGDMFGENHWIELFNILGTTYKPVNLLVFGDFLNLRKMIILGANALQDLNNRAAGEIVIRQALTELDIWEVEAKFDHTSHIDSKGQSLHLILHFKDIMNKVGDNQCLLQSVKSSSNYEKFRDRASIWETRLTDLDQFLCSLNQIQRKWVYLEPIFGGGTLTMEKARFERVDRDLRGILKDLAAGEWRVNILCRIPHLHNTLQVLTQQLAHCQKSLLDYLEMKRLRFPRFYFLSDDDLLEILGQANKQQVVQSHLKKLFSGIHGVIFQEDEIIALQSLQGENVFLKNPVLVTSNVEEWLFSLCEEMKMTLKLLVIECMKQPDPVKYPSQVLCLAERVSFTTHCEKAIPAAALK</sequence>
<gene>
    <name evidence="3" type="ORF">g.18925</name>
</gene>
<proteinExistence type="predicted"/>
<dbReference type="InterPro" id="IPR013602">
    <property type="entry name" value="Dynein_heavy_linker"/>
</dbReference>
<dbReference type="GO" id="GO:0045505">
    <property type="term" value="F:dynein intermediate chain binding"/>
    <property type="evidence" value="ECO:0007669"/>
    <property type="project" value="InterPro"/>
</dbReference>
<evidence type="ECO:0000259" key="1">
    <source>
        <dbReference type="Pfam" id="PF08385"/>
    </source>
</evidence>
<dbReference type="InterPro" id="IPR013594">
    <property type="entry name" value="Dynein_heavy_tail"/>
</dbReference>
<evidence type="ECO:0000259" key="2">
    <source>
        <dbReference type="Pfam" id="PF08393"/>
    </source>
</evidence>
<dbReference type="AlphaFoldDB" id="A0A1B6ECA5"/>
<dbReference type="EMBL" id="GEDC01001778">
    <property type="protein sequence ID" value="JAS35520.1"/>
    <property type="molecule type" value="Transcribed_RNA"/>
</dbReference>
<dbReference type="InterPro" id="IPR042222">
    <property type="entry name" value="Dynein_2_N"/>
</dbReference>
<dbReference type="GO" id="GO:0051959">
    <property type="term" value="F:dynein light intermediate chain binding"/>
    <property type="evidence" value="ECO:0007669"/>
    <property type="project" value="InterPro"/>
</dbReference>
<feature type="non-terminal residue" evidence="3">
    <location>
        <position position="1"/>
    </location>
</feature>
<name>A0A1B6ECA5_9HEMI</name>
<dbReference type="PANTHER" id="PTHR45703">
    <property type="entry name" value="DYNEIN HEAVY CHAIN"/>
    <property type="match status" value="1"/>
</dbReference>
<evidence type="ECO:0008006" key="4">
    <source>
        <dbReference type="Google" id="ProtNLM"/>
    </source>
</evidence>
<feature type="domain" description="Dynein heavy chain linker" evidence="2">
    <location>
        <begin position="641"/>
        <end position="1038"/>
    </location>
</feature>
<dbReference type="InterPro" id="IPR026983">
    <property type="entry name" value="DHC"/>
</dbReference>
<organism evidence="3">
    <name type="scientific">Clastoptera arizonana</name>
    <name type="common">Arizona spittle bug</name>
    <dbReference type="NCBI Taxonomy" id="38151"/>
    <lineage>
        <taxon>Eukaryota</taxon>
        <taxon>Metazoa</taxon>
        <taxon>Ecdysozoa</taxon>
        <taxon>Arthropoda</taxon>
        <taxon>Hexapoda</taxon>
        <taxon>Insecta</taxon>
        <taxon>Pterygota</taxon>
        <taxon>Neoptera</taxon>
        <taxon>Paraneoptera</taxon>
        <taxon>Hemiptera</taxon>
        <taxon>Auchenorrhyncha</taxon>
        <taxon>Cercopoidea</taxon>
        <taxon>Clastopteridae</taxon>
        <taxon>Clastoptera</taxon>
    </lineage>
</organism>
<dbReference type="Gene3D" id="3.20.180.20">
    <property type="entry name" value="Dynein heavy chain, N-terminal domain 2"/>
    <property type="match status" value="1"/>
</dbReference>
<dbReference type="PANTHER" id="PTHR45703:SF22">
    <property type="entry name" value="DYNEIN CYTOPLASMIC 2 HEAVY CHAIN 1"/>
    <property type="match status" value="1"/>
</dbReference>
<dbReference type="GO" id="GO:0007018">
    <property type="term" value="P:microtubule-based movement"/>
    <property type="evidence" value="ECO:0007669"/>
    <property type="project" value="InterPro"/>
</dbReference>
<feature type="non-terminal residue" evidence="3">
    <location>
        <position position="1075"/>
    </location>
</feature>
<dbReference type="Pfam" id="PF08385">
    <property type="entry name" value="DHC_N1"/>
    <property type="match status" value="1"/>
</dbReference>
<dbReference type="FunFam" id="3.20.180.20:FF:000002">
    <property type="entry name" value="Cytoplasmic dynein heavy chain 1"/>
    <property type="match status" value="1"/>
</dbReference>
<reference evidence="3" key="1">
    <citation type="submission" date="2015-12" db="EMBL/GenBank/DDBJ databases">
        <title>De novo transcriptome assembly of four potential Pierce s Disease insect vectors from Arizona vineyards.</title>
        <authorList>
            <person name="Tassone E.E."/>
        </authorList>
    </citation>
    <scope>NUCLEOTIDE SEQUENCE</scope>
</reference>
<feature type="domain" description="Dynein heavy chain tail" evidence="1">
    <location>
        <begin position="17"/>
        <end position="202"/>
    </location>
</feature>
<dbReference type="GO" id="GO:0030286">
    <property type="term" value="C:dynein complex"/>
    <property type="evidence" value="ECO:0007669"/>
    <property type="project" value="InterPro"/>
</dbReference>